<accession>A0A1E3PD12</accession>
<keyword evidence="2" id="KW-0808">Transferase</keyword>
<dbReference type="InterPro" id="IPR026591">
    <property type="entry name" value="Sirtuin_cat_small_dom_sf"/>
</dbReference>
<comment type="similarity">
    <text evidence="1">Belongs to the sirtuin family. Class I subfamily.</text>
</comment>
<evidence type="ECO:0000256" key="5">
    <source>
        <dbReference type="SAM" id="MobiDB-lite"/>
    </source>
</evidence>
<feature type="region of interest" description="Disordered" evidence="5">
    <location>
        <begin position="467"/>
        <end position="524"/>
    </location>
</feature>
<evidence type="ECO:0000256" key="2">
    <source>
        <dbReference type="ARBA" id="ARBA00022679"/>
    </source>
</evidence>
<feature type="domain" description="Deacetylase sirtuin-type" evidence="6">
    <location>
        <begin position="11"/>
        <end position="322"/>
    </location>
</feature>
<dbReference type="PROSITE" id="PS50305">
    <property type="entry name" value="SIRTUIN"/>
    <property type="match status" value="1"/>
</dbReference>
<dbReference type="AlphaFoldDB" id="A0A1E3PD12"/>
<keyword evidence="3" id="KW-0520">NAD</keyword>
<dbReference type="InterPro" id="IPR026590">
    <property type="entry name" value="Ssirtuin_cat_dom"/>
</dbReference>
<dbReference type="Gene3D" id="3.40.50.1220">
    <property type="entry name" value="TPP-binding domain"/>
    <property type="match status" value="1"/>
</dbReference>
<dbReference type="GO" id="GO:0005634">
    <property type="term" value="C:nucleus"/>
    <property type="evidence" value="ECO:0007669"/>
    <property type="project" value="TreeGrafter"/>
</dbReference>
<dbReference type="OrthoDB" id="2919105at2759"/>
<keyword evidence="8" id="KW-1185">Reference proteome</keyword>
<dbReference type="GO" id="GO:0017136">
    <property type="term" value="F:histone deacetylase activity, NAD-dependent"/>
    <property type="evidence" value="ECO:0007669"/>
    <property type="project" value="TreeGrafter"/>
</dbReference>
<dbReference type="SUPFAM" id="SSF52467">
    <property type="entry name" value="DHS-like NAD/FAD-binding domain"/>
    <property type="match status" value="1"/>
</dbReference>
<dbReference type="Proteomes" id="UP000095009">
    <property type="component" value="Unassembled WGS sequence"/>
</dbReference>
<keyword evidence="4" id="KW-0862">Zinc</keyword>
<organism evidence="7 8">
    <name type="scientific">Nadsonia fulvescens var. elongata DSM 6958</name>
    <dbReference type="NCBI Taxonomy" id="857566"/>
    <lineage>
        <taxon>Eukaryota</taxon>
        <taxon>Fungi</taxon>
        <taxon>Dikarya</taxon>
        <taxon>Ascomycota</taxon>
        <taxon>Saccharomycotina</taxon>
        <taxon>Dipodascomycetes</taxon>
        <taxon>Dipodascales</taxon>
        <taxon>Dipodascales incertae sedis</taxon>
        <taxon>Nadsonia</taxon>
    </lineage>
</organism>
<dbReference type="InterPro" id="IPR029035">
    <property type="entry name" value="DHS-like_NAD/FAD-binding_dom"/>
</dbReference>
<proteinExistence type="inferred from homology"/>
<dbReference type="Pfam" id="PF02146">
    <property type="entry name" value="SIR2"/>
    <property type="match status" value="1"/>
</dbReference>
<keyword evidence="4" id="KW-0479">Metal-binding</keyword>
<feature type="binding site" evidence="4">
    <location>
        <position position="189"/>
    </location>
    <ligand>
        <name>Zn(2+)</name>
        <dbReference type="ChEBI" id="CHEBI:29105"/>
    </ligand>
</feature>
<evidence type="ECO:0000313" key="8">
    <source>
        <dbReference type="Proteomes" id="UP000095009"/>
    </source>
</evidence>
<dbReference type="Gene3D" id="3.30.1600.10">
    <property type="entry name" value="SIR2/SIRT2 'Small Domain"/>
    <property type="match status" value="1"/>
</dbReference>
<feature type="active site" description="Proton acceptor" evidence="4">
    <location>
        <position position="153"/>
    </location>
</feature>
<feature type="binding site" evidence="4">
    <location>
        <position position="161"/>
    </location>
    <ligand>
        <name>Zn(2+)</name>
        <dbReference type="ChEBI" id="CHEBI:29105"/>
    </ligand>
</feature>
<evidence type="ECO:0000256" key="3">
    <source>
        <dbReference type="ARBA" id="ARBA00023027"/>
    </source>
</evidence>
<protein>
    <submittedName>
        <fullName evidence="7">DHS-like NAD/FAD-binding domain-containing protein</fullName>
    </submittedName>
</protein>
<feature type="compositionally biased region" description="Basic residues" evidence="5">
    <location>
        <begin position="479"/>
        <end position="494"/>
    </location>
</feature>
<feature type="binding site" evidence="4">
    <location>
        <position position="186"/>
    </location>
    <ligand>
        <name>Zn(2+)</name>
        <dbReference type="ChEBI" id="CHEBI:29105"/>
    </ligand>
</feature>
<evidence type="ECO:0000259" key="6">
    <source>
        <dbReference type="PROSITE" id="PS50305"/>
    </source>
</evidence>
<feature type="compositionally biased region" description="Polar residues" evidence="5">
    <location>
        <begin position="370"/>
        <end position="385"/>
    </location>
</feature>
<evidence type="ECO:0000313" key="7">
    <source>
        <dbReference type="EMBL" id="ODQ63329.1"/>
    </source>
</evidence>
<dbReference type="InterPro" id="IPR050134">
    <property type="entry name" value="NAD-dep_sirtuin_deacylases"/>
</dbReference>
<dbReference type="PANTHER" id="PTHR11085:SF8">
    <property type="entry name" value="NAD-DEPENDENT HISTONE DEACETYLASE HST3"/>
    <property type="match status" value="1"/>
</dbReference>
<name>A0A1E3PD12_9ASCO</name>
<dbReference type="PANTHER" id="PTHR11085">
    <property type="entry name" value="NAD-DEPENDENT PROTEIN DEACYLASE SIRTUIN-5, MITOCHONDRIAL-RELATED"/>
    <property type="match status" value="1"/>
</dbReference>
<dbReference type="InterPro" id="IPR003000">
    <property type="entry name" value="Sirtuin"/>
</dbReference>
<feature type="compositionally biased region" description="Polar residues" evidence="5">
    <location>
        <begin position="495"/>
        <end position="516"/>
    </location>
</feature>
<sequence>MIKKLRLDSVKEKEMESMAMVARSVIKSRKILVVTGAGVSCNAGIPDFRSSDGLYNMVKHQYPDVVVKGKDLFDTVLFSNPESTSVFFTFMASLRKCIVEAKSTPTHSFIRHLKDKKRLLRCYTQNIDGLETQEGLNLGVGEGWKKLDVVQLHGDIHELKCMQCLTKYPWDEEKEGLLHQGNLVPCPGCVDIQEGRLKAGKRETGVGFLRPNIVLYGEEHPDGDVIGRCTTSDFKVGPDCLIISGTSLKVTGIRKLVKEAAKKVHEKGGLVLFINRTEVCQSFWKDVIDYHIECDSDDWVKDLQVKQPAFFSRAAPANLKQSKLPNYSVRKNTVKIKKSVKPEIKVEPGDSLSSLLSPPRTPKYEDDGEISSSDNESLSKADTPASNTIYLNQPASEPFILTPMSSFSADSTISKGRNNVFVPTKVGKPMPEIKVENVPTSSLLYTDVGQNSSVSIKNEKLVASTATSNKRTAAWASKKTSKKPSNKSVRKATHSKNPTSPNLVPSSTVLPSSTRPLTREHSYNPTDLVSHAQVLLNFKYNQDVYSRPVIPLSYSQSLDNTPYFHPMGSSIQTPYIDSFYPYAYNNHLKSKHDPFLTAPQNFLSASPRYHTDSDTRNSCEINGHSREYLGANGCPVYVPLTSNGTKIPATNFFQ</sequence>
<evidence type="ECO:0000256" key="4">
    <source>
        <dbReference type="PROSITE-ProRule" id="PRU00236"/>
    </source>
</evidence>
<dbReference type="GO" id="GO:0070403">
    <property type="term" value="F:NAD+ binding"/>
    <property type="evidence" value="ECO:0007669"/>
    <property type="project" value="InterPro"/>
</dbReference>
<feature type="binding site" evidence="4">
    <location>
        <position position="164"/>
    </location>
    <ligand>
        <name>Zn(2+)</name>
        <dbReference type="ChEBI" id="CHEBI:29105"/>
    </ligand>
</feature>
<feature type="region of interest" description="Disordered" evidence="5">
    <location>
        <begin position="347"/>
        <end position="385"/>
    </location>
</feature>
<dbReference type="GO" id="GO:0046872">
    <property type="term" value="F:metal ion binding"/>
    <property type="evidence" value="ECO:0007669"/>
    <property type="project" value="UniProtKB-KW"/>
</dbReference>
<gene>
    <name evidence="7" type="ORF">NADFUDRAFT_84477</name>
</gene>
<reference evidence="7 8" key="1">
    <citation type="journal article" date="2016" name="Proc. Natl. Acad. Sci. U.S.A.">
        <title>Comparative genomics of biotechnologically important yeasts.</title>
        <authorList>
            <person name="Riley R."/>
            <person name="Haridas S."/>
            <person name="Wolfe K.H."/>
            <person name="Lopes M.R."/>
            <person name="Hittinger C.T."/>
            <person name="Goeker M."/>
            <person name="Salamov A.A."/>
            <person name="Wisecaver J.H."/>
            <person name="Long T.M."/>
            <person name="Calvey C.H."/>
            <person name="Aerts A.L."/>
            <person name="Barry K.W."/>
            <person name="Choi C."/>
            <person name="Clum A."/>
            <person name="Coughlan A.Y."/>
            <person name="Deshpande S."/>
            <person name="Douglass A.P."/>
            <person name="Hanson S.J."/>
            <person name="Klenk H.-P."/>
            <person name="LaButti K.M."/>
            <person name="Lapidus A."/>
            <person name="Lindquist E.A."/>
            <person name="Lipzen A.M."/>
            <person name="Meier-Kolthoff J.P."/>
            <person name="Ohm R.A."/>
            <person name="Otillar R.P."/>
            <person name="Pangilinan J.L."/>
            <person name="Peng Y."/>
            <person name="Rokas A."/>
            <person name="Rosa C.A."/>
            <person name="Scheuner C."/>
            <person name="Sibirny A.A."/>
            <person name="Slot J.C."/>
            <person name="Stielow J.B."/>
            <person name="Sun H."/>
            <person name="Kurtzman C.P."/>
            <person name="Blackwell M."/>
            <person name="Grigoriev I.V."/>
            <person name="Jeffries T.W."/>
        </authorList>
    </citation>
    <scope>NUCLEOTIDE SEQUENCE [LARGE SCALE GENOMIC DNA]</scope>
    <source>
        <strain evidence="7 8">DSM 6958</strain>
    </source>
</reference>
<dbReference type="STRING" id="857566.A0A1E3PD12"/>
<dbReference type="EMBL" id="KV454415">
    <property type="protein sequence ID" value="ODQ63329.1"/>
    <property type="molecule type" value="Genomic_DNA"/>
</dbReference>
<evidence type="ECO:0000256" key="1">
    <source>
        <dbReference type="ARBA" id="ARBA00006924"/>
    </source>
</evidence>